<feature type="region of interest" description="Disordered" evidence="1">
    <location>
        <begin position="116"/>
        <end position="163"/>
    </location>
</feature>
<evidence type="ECO:0000313" key="2">
    <source>
        <dbReference type="EMBL" id="KAJ1159590.1"/>
    </source>
</evidence>
<evidence type="ECO:0000313" key="3">
    <source>
        <dbReference type="Proteomes" id="UP001066276"/>
    </source>
</evidence>
<dbReference type="EMBL" id="JANPWB010000008">
    <property type="protein sequence ID" value="KAJ1159590.1"/>
    <property type="molecule type" value="Genomic_DNA"/>
</dbReference>
<dbReference type="Proteomes" id="UP001066276">
    <property type="component" value="Chromosome 4_2"/>
</dbReference>
<protein>
    <submittedName>
        <fullName evidence="2">Uncharacterized protein</fullName>
    </submittedName>
</protein>
<organism evidence="2 3">
    <name type="scientific">Pleurodeles waltl</name>
    <name type="common">Iberian ribbed newt</name>
    <dbReference type="NCBI Taxonomy" id="8319"/>
    <lineage>
        <taxon>Eukaryota</taxon>
        <taxon>Metazoa</taxon>
        <taxon>Chordata</taxon>
        <taxon>Craniata</taxon>
        <taxon>Vertebrata</taxon>
        <taxon>Euteleostomi</taxon>
        <taxon>Amphibia</taxon>
        <taxon>Batrachia</taxon>
        <taxon>Caudata</taxon>
        <taxon>Salamandroidea</taxon>
        <taxon>Salamandridae</taxon>
        <taxon>Pleurodelinae</taxon>
        <taxon>Pleurodeles</taxon>
    </lineage>
</organism>
<reference evidence="2" key="1">
    <citation type="journal article" date="2022" name="bioRxiv">
        <title>Sequencing and chromosome-scale assembly of the giantPleurodeles waltlgenome.</title>
        <authorList>
            <person name="Brown T."/>
            <person name="Elewa A."/>
            <person name="Iarovenko S."/>
            <person name="Subramanian E."/>
            <person name="Araus A.J."/>
            <person name="Petzold A."/>
            <person name="Susuki M."/>
            <person name="Suzuki K.-i.T."/>
            <person name="Hayashi T."/>
            <person name="Toyoda A."/>
            <person name="Oliveira C."/>
            <person name="Osipova E."/>
            <person name="Leigh N.D."/>
            <person name="Simon A."/>
            <person name="Yun M.H."/>
        </authorList>
    </citation>
    <scope>NUCLEOTIDE SEQUENCE</scope>
    <source>
        <strain evidence="2">20211129_DDA</strain>
        <tissue evidence="2">Liver</tissue>
    </source>
</reference>
<keyword evidence="3" id="KW-1185">Reference proteome</keyword>
<accession>A0AAV7S8K6</accession>
<comment type="caution">
    <text evidence="2">The sequence shown here is derived from an EMBL/GenBank/DDBJ whole genome shotgun (WGS) entry which is preliminary data.</text>
</comment>
<name>A0AAV7S8K6_PLEWA</name>
<proteinExistence type="predicted"/>
<evidence type="ECO:0000256" key="1">
    <source>
        <dbReference type="SAM" id="MobiDB-lite"/>
    </source>
</evidence>
<dbReference type="AlphaFoldDB" id="A0AAV7S8K6"/>
<feature type="compositionally biased region" description="Low complexity" evidence="1">
    <location>
        <begin position="137"/>
        <end position="152"/>
    </location>
</feature>
<sequence length="163" mass="17630">MPRVRLRCPAICAPRSPLTGTVQPGDLLLVAGGLFRELDTVFRSFLFHRYSDPSLSMPVPLVPICDIPALGKEFRKDQTHRLLQVRSTVHTQPARSRQPRILSDQLQLAVAAIRAERPSPASNPQDGSATPPGCLMQGGSSAQASRGQGSLQPRAQAECGSRK</sequence>
<gene>
    <name evidence="2" type="ORF">NDU88_000097</name>
</gene>